<dbReference type="InterPro" id="IPR002645">
    <property type="entry name" value="STAS_dom"/>
</dbReference>
<evidence type="ECO:0000256" key="2">
    <source>
        <dbReference type="RuleBase" id="RU003749"/>
    </source>
</evidence>
<reference evidence="4" key="1">
    <citation type="submission" date="2022-08" db="EMBL/GenBank/DDBJ databases">
        <title>The genomic sequence of strain Paenibacillus sp. SCIV0701.</title>
        <authorList>
            <person name="Zhao H."/>
        </authorList>
    </citation>
    <scope>NUCLEOTIDE SEQUENCE</scope>
    <source>
        <strain evidence="4">SCIV0701</strain>
    </source>
</reference>
<dbReference type="PROSITE" id="PS50801">
    <property type="entry name" value="STAS"/>
    <property type="match status" value="1"/>
</dbReference>
<evidence type="ECO:0000313" key="5">
    <source>
        <dbReference type="Proteomes" id="UP001141950"/>
    </source>
</evidence>
<dbReference type="InterPro" id="IPR003658">
    <property type="entry name" value="Anti-sigma_ant"/>
</dbReference>
<feature type="domain" description="STAS" evidence="3">
    <location>
        <begin position="1"/>
        <end position="110"/>
    </location>
</feature>
<keyword evidence="5" id="KW-1185">Reference proteome</keyword>
<dbReference type="InterPro" id="IPR036513">
    <property type="entry name" value="STAS_dom_sf"/>
</dbReference>
<name>A0A9X2MKP7_9BACL</name>
<dbReference type="Proteomes" id="UP001141950">
    <property type="component" value="Unassembled WGS sequence"/>
</dbReference>
<dbReference type="Pfam" id="PF01740">
    <property type="entry name" value="STAS"/>
    <property type="match status" value="1"/>
</dbReference>
<sequence>MNIQATEQDGITIIPLEGRLDGGNATVAETAFLQLLSEGKQRFLFDFGNLQYISSAGLRVILVAAKKLRASKGRMVCASLTEQVYDVFEMSGFTTILDIVSTKEEALEKLQAEA</sequence>
<dbReference type="CDD" id="cd07043">
    <property type="entry name" value="STAS_anti-anti-sigma_factors"/>
    <property type="match status" value="1"/>
</dbReference>
<dbReference type="EMBL" id="JANIPJ010000001">
    <property type="protein sequence ID" value="MCR2802436.1"/>
    <property type="molecule type" value="Genomic_DNA"/>
</dbReference>
<dbReference type="PANTHER" id="PTHR33495:SF14">
    <property type="entry name" value="ANTI-SIGMA FACTOR ANTAGONIST"/>
    <property type="match status" value="1"/>
</dbReference>
<dbReference type="NCBIfam" id="TIGR00377">
    <property type="entry name" value="ant_ant_sig"/>
    <property type="match status" value="1"/>
</dbReference>
<dbReference type="GO" id="GO:0043856">
    <property type="term" value="F:anti-sigma factor antagonist activity"/>
    <property type="evidence" value="ECO:0007669"/>
    <property type="project" value="InterPro"/>
</dbReference>
<comment type="similarity">
    <text evidence="1 2">Belongs to the anti-sigma-factor antagonist family.</text>
</comment>
<dbReference type="SUPFAM" id="SSF52091">
    <property type="entry name" value="SpoIIaa-like"/>
    <property type="match status" value="1"/>
</dbReference>
<evidence type="ECO:0000313" key="4">
    <source>
        <dbReference type="EMBL" id="MCR2802436.1"/>
    </source>
</evidence>
<evidence type="ECO:0000256" key="1">
    <source>
        <dbReference type="ARBA" id="ARBA00009013"/>
    </source>
</evidence>
<dbReference type="Gene3D" id="3.30.750.24">
    <property type="entry name" value="STAS domain"/>
    <property type="match status" value="1"/>
</dbReference>
<dbReference type="AlphaFoldDB" id="A0A9X2MKP7"/>
<gene>
    <name evidence="4" type="ORF">NQZ67_00955</name>
</gene>
<organism evidence="4 5">
    <name type="scientific">Paenibacillus soyae</name>
    <dbReference type="NCBI Taxonomy" id="2969249"/>
    <lineage>
        <taxon>Bacteria</taxon>
        <taxon>Bacillati</taxon>
        <taxon>Bacillota</taxon>
        <taxon>Bacilli</taxon>
        <taxon>Bacillales</taxon>
        <taxon>Paenibacillaceae</taxon>
        <taxon>Paenibacillus</taxon>
    </lineage>
</organism>
<dbReference type="PANTHER" id="PTHR33495">
    <property type="entry name" value="ANTI-SIGMA FACTOR ANTAGONIST TM_1081-RELATED-RELATED"/>
    <property type="match status" value="1"/>
</dbReference>
<evidence type="ECO:0000259" key="3">
    <source>
        <dbReference type="PROSITE" id="PS50801"/>
    </source>
</evidence>
<proteinExistence type="inferred from homology"/>
<protein>
    <recommendedName>
        <fullName evidence="2">Anti-sigma factor antagonist</fullName>
    </recommendedName>
</protein>
<accession>A0A9X2MKP7</accession>
<comment type="caution">
    <text evidence="4">The sequence shown here is derived from an EMBL/GenBank/DDBJ whole genome shotgun (WGS) entry which is preliminary data.</text>
</comment>
<dbReference type="RefSeq" id="WP_257441956.1">
    <property type="nucleotide sequence ID" value="NZ_JANIPJ010000001.1"/>
</dbReference>